<dbReference type="Gene3D" id="1.10.10.60">
    <property type="entry name" value="Homeodomain-like"/>
    <property type="match status" value="2"/>
</dbReference>
<keyword evidence="3" id="KW-0221">Differentiation</keyword>
<comment type="subcellular location">
    <subcellularLocation>
        <location evidence="1">Nucleus</location>
    </subcellularLocation>
</comment>
<dbReference type="CDD" id="cd00167">
    <property type="entry name" value="SANT"/>
    <property type="match status" value="2"/>
</dbReference>
<evidence type="ECO:0000256" key="8">
    <source>
        <dbReference type="ARBA" id="ARBA00023163"/>
    </source>
</evidence>
<evidence type="ECO:0000256" key="11">
    <source>
        <dbReference type="ARBA" id="ARBA00078675"/>
    </source>
</evidence>
<dbReference type="GO" id="GO:0048653">
    <property type="term" value="P:anther development"/>
    <property type="evidence" value="ECO:0007669"/>
    <property type="project" value="EnsemblPlants"/>
</dbReference>
<keyword evidence="4" id="KW-0805">Transcription regulation</keyword>
<dbReference type="PANTHER" id="PTHR47995:SF18">
    <property type="entry name" value="TRANSCRIPTION FACTOR MYB65"/>
    <property type="match status" value="1"/>
</dbReference>
<dbReference type="FunFam" id="1.10.10.60:FF:000001">
    <property type="entry name" value="MYB-related transcription factor"/>
    <property type="match status" value="1"/>
</dbReference>
<keyword evidence="7" id="KW-0010">Activator</keyword>
<keyword evidence="5" id="KW-0287">Flowering</keyword>
<evidence type="ECO:0000256" key="6">
    <source>
        <dbReference type="ARBA" id="ARBA00023125"/>
    </source>
</evidence>
<keyword evidence="6" id="KW-0238">DNA-binding</keyword>
<dbReference type="GO" id="GO:0030154">
    <property type="term" value="P:cell differentiation"/>
    <property type="evidence" value="ECO:0007669"/>
    <property type="project" value="UniProtKB-KW"/>
</dbReference>
<dbReference type="InterPro" id="IPR009057">
    <property type="entry name" value="Homeodomain-like_sf"/>
</dbReference>
<feature type="domain" description="HTH myb-type" evidence="14">
    <location>
        <begin position="37"/>
        <end position="89"/>
    </location>
</feature>
<keyword evidence="2" id="KW-0677">Repeat</keyword>
<dbReference type="PROSITE" id="PS50090">
    <property type="entry name" value="MYB_LIKE"/>
    <property type="match status" value="2"/>
</dbReference>
<dbReference type="InterPro" id="IPR001005">
    <property type="entry name" value="SANT/Myb"/>
</dbReference>
<evidence type="ECO:0000256" key="3">
    <source>
        <dbReference type="ARBA" id="ARBA00022782"/>
    </source>
</evidence>
<evidence type="ECO:0000256" key="4">
    <source>
        <dbReference type="ARBA" id="ARBA00023015"/>
    </source>
</evidence>
<dbReference type="SUPFAM" id="SSF46689">
    <property type="entry name" value="Homeodomain-like"/>
    <property type="match status" value="1"/>
</dbReference>
<gene>
    <name evidence="15" type="ORF">A4U43_C02F13150</name>
</gene>
<evidence type="ECO:0000256" key="2">
    <source>
        <dbReference type="ARBA" id="ARBA00022737"/>
    </source>
</evidence>
<evidence type="ECO:0000256" key="10">
    <source>
        <dbReference type="ARBA" id="ARBA00071221"/>
    </source>
</evidence>
<evidence type="ECO:0000259" key="14">
    <source>
        <dbReference type="PROSITE" id="PS51294"/>
    </source>
</evidence>
<dbReference type="GO" id="GO:0005634">
    <property type="term" value="C:nucleus"/>
    <property type="evidence" value="ECO:0007669"/>
    <property type="project" value="UniProtKB-SubCell"/>
</dbReference>
<dbReference type="SMR" id="A0A5P1FM11"/>
<accession>A0A5P1FM11</accession>
<dbReference type="GO" id="GO:0009555">
    <property type="term" value="P:pollen development"/>
    <property type="evidence" value="ECO:0007669"/>
    <property type="project" value="EnsemblPlants"/>
</dbReference>
<feature type="compositionally biased region" description="Gly residues" evidence="12">
    <location>
        <begin position="27"/>
        <end position="40"/>
    </location>
</feature>
<feature type="domain" description="Myb-like" evidence="13">
    <location>
        <begin position="90"/>
        <end position="140"/>
    </location>
</feature>
<dbReference type="Gramene" id="ONK77999">
    <property type="protein sequence ID" value="ONK77999"/>
    <property type="gene ID" value="A4U43_C02F13150"/>
</dbReference>
<dbReference type="EMBL" id="CM007382">
    <property type="protein sequence ID" value="ONK77999.1"/>
    <property type="molecule type" value="Genomic_DNA"/>
</dbReference>
<keyword evidence="8" id="KW-0804">Transcription</keyword>
<keyword evidence="9" id="KW-0539">Nucleus</keyword>
<dbReference type="AlphaFoldDB" id="A0A5P1FM11"/>
<evidence type="ECO:0000259" key="13">
    <source>
        <dbReference type="PROSITE" id="PS50090"/>
    </source>
</evidence>
<evidence type="ECO:0000256" key="9">
    <source>
        <dbReference type="ARBA" id="ARBA00023242"/>
    </source>
</evidence>
<organism evidence="15 16">
    <name type="scientific">Asparagus officinalis</name>
    <name type="common">Garden asparagus</name>
    <dbReference type="NCBI Taxonomy" id="4686"/>
    <lineage>
        <taxon>Eukaryota</taxon>
        <taxon>Viridiplantae</taxon>
        <taxon>Streptophyta</taxon>
        <taxon>Embryophyta</taxon>
        <taxon>Tracheophyta</taxon>
        <taxon>Spermatophyta</taxon>
        <taxon>Magnoliopsida</taxon>
        <taxon>Liliopsida</taxon>
        <taxon>Asparagales</taxon>
        <taxon>Asparagaceae</taxon>
        <taxon>Asparagoideae</taxon>
        <taxon>Asparagus</taxon>
    </lineage>
</organism>
<evidence type="ECO:0000256" key="1">
    <source>
        <dbReference type="ARBA" id="ARBA00004123"/>
    </source>
</evidence>
<proteinExistence type="predicted"/>
<dbReference type="SMART" id="SM00717">
    <property type="entry name" value="SANT"/>
    <property type="match status" value="2"/>
</dbReference>
<reference evidence="16" key="1">
    <citation type="journal article" date="2017" name="Nat. Commun.">
        <title>The asparagus genome sheds light on the origin and evolution of a young Y chromosome.</title>
        <authorList>
            <person name="Harkess A."/>
            <person name="Zhou J."/>
            <person name="Xu C."/>
            <person name="Bowers J.E."/>
            <person name="Van der Hulst R."/>
            <person name="Ayyampalayam S."/>
            <person name="Mercati F."/>
            <person name="Riccardi P."/>
            <person name="McKain M.R."/>
            <person name="Kakrana A."/>
            <person name="Tang H."/>
            <person name="Ray J."/>
            <person name="Groenendijk J."/>
            <person name="Arikit S."/>
            <person name="Mathioni S.M."/>
            <person name="Nakano M."/>
            <person name="Shan H."/>
            <person name="Telgmann-Rauber A."/>
            <person name="Kanno A."/>
            <person name="Yue Z."/>
            <person name="Chen H."/>
            <person name="Li W."/>
            <person name="Chen Y."/>
            <person name="Xu X."/>
            <person name="Zhang Y."/>
            <person name="Luo S."/>
            <person name="Chen H."/>
            <person name="Gao J."/>
            <person name="Mao Z."/>
            <person name="Pires J.C."/>
            <person name="Luo M."/>
            <person name="Kudrna D."/>
            <person name="Wing R.A."/>
            <person name="Meyers B.C."/>
            <person name="Yi K."/>
            <person name="Kong H."/>
            <person name="Lavrijsen P."/>
            <person name="Sunseri F."/>
            <person name="Falavigna A."/>
            <person name="Ye Y."/>
            <person name="Leebens-Mack J.H."/>
            <person name="Chen G."/>
        </authorList>
    </citation>
    <scope>NUCLEOTIDE SEQUENCE [LARGE SCALE GENOMIC DNA]</scope>
    <source>
        <strain evidence="16">cv. DH0086</strain>
    </source>
</reference>
<dbReference type="FunFam" id="1.10.10.60:FF:000119">
    <property type="entry name" value="Transcription factor GAMYB"/>
    <property type="match status" value="1"/>
</dbReference>
<evidence type="ECO:0000313" key="16">
    <source>
        <dbReference type="Proteomes" id="UP000243459"/>
    </source>
</evidence>
<feature type="region of interest" description="Disordered" evidence="12">
    <location>
        <begin position="1"/>
        <end position="42"/>
    </location>
</feature>
<feature type="domain" description="Myb-like" evidence="13">
    <location>
        <begin position="37"/>
        <end position="89"/>
    </location>
</feature>
<evidence type="ECO:0000313" key="15">
    <source>
        <dbReference type="EMBL" id="ONK77999.1"/>
    </source>
</evidence>
<dbReference type="GO" id="GO:0003677">
    <property type="term" value="F:DNA binding"/>
    <property type="evidence" value="ECO:0007669"/>
    <property type="project" value="UniProtKB-KW"/>
</dbReference>
<protein>
    <recommendedName>
        <fullName evidence="10">Transcription factor GAMYB</fullName>
    </recommendedName>
    <alternativeName>
        <fullName evidence="11">OsGAMyb</fullName>
    </alternativeName>
</protein>
<feature type="compositionally biased region" description="Basic and acidic residues" evidence="12">
    <location>
        <begin position="8"/>
        <end position="18"/>
    </location>
</feature>
<keyword evidence="16" id="KW-1185">Reference proteome</keyword>
<evidence type="ECO:0000256" key="5">
    <source>
        <dbReference type="ARBA" id="ARBA00023089"/>
    </source>
</evidence>
<name>A0A5P1FM11_ASPOF</name>
<dbReference type="InterPro" id="IPR017930">
    <property type="entry name" value="Myb_dom"/>
</dbReference>
<feature type="domain" description="HTH myb-type" evidence="14">
    <location>
        <begin position="90"/>
        <end position="144"/>
    </location>
</feature>
<dbReference type="Pfam" id="PF00249">
    <property type="entry name" value="Myb_DNA-binding"/>
    <property type="match status" value="2"/>
</dbReference>
<dbReference type="OrthoDB" id="2143914at2759"/>
<sequence length="551" mass="59974">MSDISNESDMKMLPRDHVGSPSIDEGSSGGSLAAGGGSGLKKGPWTSAEDAILVEYVKKHGEGNWNAVQKHSGLSRCGKSCRLRWANHLRPNLKKGAFTPDEEKTIIELHARMGNKWARMAAHLPGRTDNEIKNYWNTRIKRRQRAGLPVYPSDFSFPASDENQQGPTVGDFSSISKIQNESPQGNCYNITDIIFDDLKASYTPRFLPDISLSNVLSQGFGSLSYGFTTQPMDCKPFRGNETLFSFPASFENFSDDPSQKIDLTLGTSYPYDPDPIIKDVAPYEGAINGSHALMNGNYSTSKSLSGTVKSELPSLQFTETDPSFWFAYDSSPPSEAVDTYIQSASAVSMQSECSSPRNNGLLEDVLHESHAMHSGKKVPYEKCSNSSVMTPCDVMDSSANNFCEDTAFEHCDPISPLSCSAASVFNEYTPPISSSSLDELPPPRGPSGSDIILPSAEDVSTPNPLGGKIKPKPEFLRPDAILGSAWLLESSQMAKDHTDMNNAIATLLGDECCSEHKPLTTETSVSFTGALGLDSYPWNNMPRVCQISEHP</sequence>
<dbReference type="Proteomes" id="UP000243459">
    <property type="component" value="Chromosome 2"/>
</dbReference>
<evidence type="ECO:0000256" key="7">
    <source>
        <dbReference type="ARBA" id="ARBA00023159"/>
    </source>
</evidence>
<dbReference type="PANTHER" id="PTHR47995">
    <property type="entry name" value="TRANSCRIPTION FACTOR MYB33-RELATED"/>
    <property type="match status" value="1"/>
</dbReference>
<evidence type="ECO:0000256" key="12">
    <source>
        <dbReference type="SAM" id="MobiDB-lite"/>
    </source>
</evidence>
<dbReference type="PROSITE" id="PS51294">
    <property type="entry name" value="HTH_MYB"/>
    <property type="match status" value="2"/>
</dbReference>
<dbReference type="OMA" id="WHELYSE"/>